<dbReference type="CDD" id="cd00009">
    <property type="entry name" value="AAA"/>
    <property type="match status" value="1"/>
</dbReference>
<name>A0A383AAV1_9ZZZZ</name>
<dbReference type="PANTHER" id="PTHR10763:SF26">
    <property type="entry name" value="CELL DIVISION CONTROL PROTEIN 6 HOMOLOG"/>
    <property type="match status" value="1"/>
</dbReference>
<evidence type="ECO:0000313" key="2">
    <source>
        <dbReference type="EMBL" id="SVE04842.1"/>
    </source>
</evidence>
<accession>A0A383AAV1</accession>
<dbReference type="InterPro" id="IPR050311">
    <property type="entry name" value="ORC1/CDC6"/>
</dbReference>
<dbReference type="Gene3D" id="1.10.8.60">
    <property type="match status" value="1"/>
</dbReference>
<feature type="domain" description="Orc1-like AAA ATPase" evidence="1">
    <location>
        <begin position="30"/>
        <end position="170"/>
    </location>
</feature>
<dbReference type="Gene3D" id="3.40.50.300">
    <property type="entry name" value="P-loop containing nucleotide triphosphate hydrolases"/>
    <property type="match status" value="1"/>
</dbReference>
<protein>
    <recommendedName>
        <fullName evidence="1">Orc1-like AAA ATPase domain-containing protein</fullName>
    </recommendedName>
</protein>
<dbReference type="InterPro" id="IPR041664">
    <property type="entry name" value="AAA_16"/>
</dbReference>
<dbReference type="PANTHER" id="PTHR10763">
    <property type="entry name" value="CELL DIVISION CONTROL PROTEIN 6-RELATED"/>
    <property type="match status" value="1"/>
</dbReference>
<dbReference type="SUPFAM" id="SSF52540">
    <property type="entry name" value="P-loop containing nucleoside triphosphate hydrolases"/>
    <property type="match status" value="1"/>
</dbReference>
<evidence type="ECO:0000259" key="1">
    <source>
        <dbReference type="Pfam" id="PF13191"/>
    </source>
</evidence>
<dbReference type="EMBL" id="UINC01190602">
    <property type="protein sequence ID" value="SVE04842.1"/>
    <property type="molecule type" value="Genomic_DNA"/>
</dbReference>
<proteinExistence type="predicted"/>
<organism evidence="2">
    <name type="scientific">marine metagenome</name>
    <dbReference type="NCBI Taxonomy" id="408172"/>
    <lineage>
        <taxon>unclassified sequences</taxon>
        <taxon>metagenomes</taxon>
        <taxon>ecological metagenomes</taxon>
    </lineage>
</organism>
<feature type="non-terminal residue" evidence="2">
    <location>
        <position position="183"/>
    </location>
</feature>
<reference evidence="2" key="1">
    <citation type="submission" date="2018-05" db="EMBL/GenBank/DDBJ databases">
        <authorList>
            <person name="Lanie J.A."/>
            <person name="Ng W.-L."/>
            <person name="Kazmierczak K.M."/>
            <person name="Andrzejewski T.M."/>
            <person name="Davidsen T.M."/>
            <person name="Wayne K.J."/>
            <person name="Tettelin H."/>
            <person name="Glass J.I."/>
            <person name="Rusch D."/>
            <person name="Podicherti R."/>
            <person name="Tsui H.-C.T."/>
            <person name="Winkler M.E."/>
        </authorList>
    </citation>
    <scope>NUCLEOTIDE SEQUENCE</scope>
</reference>
<sequence>MSQNLFDNLLHVKSLFRDRRALGHAFNPQKLPHRRDEISALVNNLVEALRGHAPSNMNLYGRPGSGKTAVTRFVCRDLESKGAAEGCNIRTVEINCRNIDTKYRVLAEIGNKLAEEGDDAIPFTGWPADKVFDRVRARMQARAGVHVIVLDEIDHLVRKGTEGDDLLYSLTSLNIGLLDGAFC</sequence>
<gene>
    <name evidence="2" type="ORF">METZ01_LOCUS457696</name>
</gene>
<dbReference type="Pfam" id="PF13191">
    <property type="entry name" value="AAA_16"/>
    <property type="match status" value="1"/>
</dbReference>
<dbReference type="AlphaFoldDB" id="A0A383AAV1"/>
<dbReference type="InterPro" id="IPR027417">
    <property type="entry name" value="P-loop_NTPase"/>
</dbReference>